<feature type="compositionally biased region" description="Basic residues" evidence="2">
    <location>
        <begin position="698"/>
        <end position="708"/>
    </location>
</feature>
<dbReference type="GO" id="GO:0042780">
    <property type="term" value="P:tRNA 3'-end processing"/>
    <property type="evidence" value="ECO:0007669"/>
    <property type="project" value="TreeGrafter"/>
</dbReference>
<dbReference type="FunFam" id="1.25.40.10:FF:001102">
    <property type="entry name" value="Pentatricopeptide repeat domain 1"/>
    <property type="match status" value="1"/>
</dbReference>
<accession>A0A3Q4BX17</accession>
<dbReference type="Pfam" id="PF01535">
    <property type="entry name" value="PPR"/>
    <property type="match status" value="1"/>
</dbReference>
<dbReference type="PROSITE" id="PS51375">
    <property type="entry name" value="PPR"/>
    <property type="match status" value="1"/>
</dbReference>
<dbReference type="Pfam" id="PF13041">
    <property type="entry name" value="PPR_2"/>
    <property type="match status" value="1"/>
</dbReference>
<dbReference type="InterPro" id="IPR011990">
    <property type="entry name" value="TPR-like_helical_dom_sf"/>
</dbReference>
<keyword evidence="4" id="KW-1185">Reference proteome</keyword>
<evidence type="ECO:0000256" key="2">
    <source>
        <dbReference type="SAM" id="MobiDB-lite"/>
    </source>
</evidence>
<dbReference type="Ensembl" id="ENSMMOT00000027222.1">
    <property type="protein sequence ID" value="ENSMMOP00000026767.1"/>
    <property type="gene ID" value="ENSMMOG00000020243.1"/>
</dbReference>
<organism evidence="3 4">
    <name type="scientific">Mola mola</name>
    <name type="common">Ocean sunfish</name>
    <name type="synonym">Tetraodon mola</name>
    <dbReference type="NCBI Taxonomy" id="94237"/>
    <lineage>
        <taxon>Eukaryota</taxon>
        <taxon>Metazoa</taxon>
        <taxon>Chordata</taxon>
        <taxon>Craniata</taxon>
        <taxon>Vertebrata</taxon>
        <taxon>Euteleostomi</taxon>
        <taxon>Actinopterygii</taxon>
        <taxon>Neopterygii</taxon>
        <taxon>Teleostei</taxon>
        <taxon>Neoteleostei</taxon>
        <taxon>Acanthomorphata</taxon>
        <taxon>Eupercaria</taxon>
        <taxon>Tetraodontiformes</taxon>
        <taxon>Molidae</taxon>
        <taxon>Mola</taxon>
    </lineage>
</organism>
<evidence type="ECO:0000256" key="1">
    <source>
        <dbReference type="PROSITE-ProRule" id="PRU00708"/>
    </source>
</evidence>
<evidence type="ECO:0000313" key="3">
    <source>
        <dbReference type="Ensembl" id="ENSMMOP00000026767.1"/>
    </source>
</evidence>
<sequence>MLTSVASSCVRHGRKMSAPIAKLSWFSAARSSPAVQILTGVQDSSRYWSSSLLTATPRSVQLGLAVRSVTVSAASPGGDVTDPLRSVPAENEPPGSEKFGSLSADMSSRRSFRKTSPDMQDLRHREEEEEEPVKPPRRPGRRNTAYWYFLQCKKLIKENKLQEALGMFHGDMLQEERLQPEEFNYSVLIGGCGRAGQLKKAFGLYNDMKKRGLDASDATYTALFNACAEAPCKRAGLKQALKLEQELKRNNYPLSTITYRALLKAHAFTNHLQACIHTLREMLQNGHAVTQETFHYLLMACLKDKATGFRLALQVWRQMLRSGIFPDSKNYNLLLRTARDCGIGDPALATGLLLRPDGTHRGERVSESGHKDAIDIDLLERQLFIQPDPLADSQQDGRGIEDESCTRQASTHLIPIRQTVPMPVDLAVDGTAPNLLDFFEGKRSDMISLGTVDGALDKLRLIGGGEGFLEKMEANGLSPDLKTLTLLADTMESGYSSLQVLLKAAKKHKVKLDVAFFNSVIRRAARACDMEGAMAVLSVMRQRNVSVDVQTFGCLALGCERQKDGLQLLKDMEDAGLKPNVQVFSALIGRATRRLDYVYLKTILQSMSSMGVWPNEVIIRQLEFAAQYPPNYNQYKSRNNYLVHIDGFRGYYQQWLRNTPAQSAEDEQAELQLETDTAVIKKEADDRLTESQRNQRAAARRYNSRNKRSSAALSQYS</sequence>
<dbReference type="Proteomes" id="UP000261620">
    <property type="component" value="Unplaced"/>
</dbReference>
<dbReference type="GO" id="GO:0005759">
    <property type="term" value="C:mitochondrial matrix"/>
    <property type="evidence" value="ECO:0007669"/>
    <property type="project" value="TreeGrafter"/>
</dbReference>
<protein>
    <submittedName>
        <fullName evidence="3">Uncharacterized protein</fullName>
    </submittedName>
</protein>
<name>A0A3Q4BX17_MOLML</name>
<dbReference type="STRING" id="94237.ENSMMOP00000026767"/>
<dbReference type="InterPro" id="IPR002885">
    <property type="entry name" value="PPR_rpt"/>
</dbReference>
<dbReference type="PANTHER" id="PTHR24014:SF6">
    <property type="entry name" value="PENTATRICOPEPTIDE REPEAT-CONTAINING PROTEIN 1, MITOCHONDRIAL"/>
    <property type="match status" value="1"/>
</dbReference>
<reference evidence="3" key="2">
    <citation type="submission" date="2025-09" db="UniProtKB">
        <authorList>
            <consortium name="Ensembl"/>
        </authorList>
    </citation>
    <scope>IDENTIFICATION</scope>
</reference>
<dbReference type="PANTHER" id="PTHR24014">
    <property type="entry name" value="2-OXOGLUTARATE AND IRON-DEPENDENT OXYGENASE DOMAIN-CONTAINING PROTEIN 2"/>
    <property type="match status" value="1"/>
</dbReference>
<feature type="repeat" description="PPR" evidence="1">
    <location>
        <begin position="181"/>
        <end position="215"/>
    </location>
</feature>
<dbReference type="Pfam" id="PF13812">
    <property type="entry name" value="PPR_3"/>
    <property type="match status" value="2"/>
</dbReference>
<dbReference type="Gene3D" id="1.25.40.10">
    <property type="entry name" value="Tetratricopeptide repeat domain"/>
    <property type="match status" value="3"/>
</dbReference>
<feature type="region of interest" description="Disordered" evidence="2">
    <location>
        <begin position="682"/>
        <end position="717"/>
    </location>
</feature>
<dbReference type="NCBIfam" id="TIGR00756">
    <property type="entry name" value="PPR"/>
    <property type="match status" value="1"/>
</dbReference>
<dbReference type="AlphaFoldDB" id="A0A3Q4BX17"/>
<dbReference type="GO" id="GO:0000049">
    <property type="term" value="F:tRNA binding"/>
    <property type="evidence" value="ECO:0007669"/>
    <property type="project" value="TreeGrafter"/>
</dbReference>
<dbReference type="FunFam" id="1.25.40.10:FF:000638">
    <property type="entry name" value="Pentatricopeptide repeat domain 1"/>
    <property type="match status" value="1"/>
</dbReference>
<feature type="region of interest" description="Disordered" evidence="2">
    <location>
        <begin position="73"/>
        <end position="139"/>
    </location>
</feature>
<reference evidence="3" key="1">
    <citation type="submission" date="2025-08" db="UniProtKB">
        <authorList>
            <consortium name="Ensembl"/>
        </authorList>
    </citation>
    <scope>IDENTIFICATION</scope>
</reference>
<evidence type="ECO:0000313" key="4">
    <source>
        <dbReference type="Proteomes" id="UP000261620"/>
    </source>
</evidence>
<proteinExistence type="predicted"/>